<sequence length="127" mass="13895">MIRVRASARAVHFELDADGARTLLGHVLHLRQHGHCEFTARDALEGGSIAISLARSDSDRLALRKKALDFLLDDDSIGLAEFKLAEFIAQGCCATPEFIECAPQTSQKPGRKVRTISTYFVAAPTQN</sequence>
<dbReference type="EMBL" id="CP063361">
    <property type="protein sequence ID" value="UOD30051.1"/>
    <property type="molecule type" value="Genomic_DNA"/>
</dbReference>
<evidence type="ECO:0000313" key="1">
    <source>
        <dbReference type="EMBL" id="UOD30051.1"/>
    </source>
</evidence>
<dbReference type="RefSeq" id="WP_243491304.1">
    <property type="nucleotide sequence ID" value="NZ_CP063361.1"/>
</dbReference>
<protein>
    <submittedName>
        <fullName evidence="1">Uncharacterized protein</fullName>
    </submittedName>
</protein>
<organism evidence="1 2">
    <name type="scientific">Massilia violaceinigra</name>
    <dbReference type="NCBI Taxonomy" id="2045208"/>
    <lineage>
        <taxon>Bacteria</taxon>
        <taxon>Pseudomonadati</taxon>
        <taxon>Pseudomonadota</taxon>
        <taxon>Betaproteobacteria</taxon>
        <taxon>Burkholderiales</taxon>
        <taxon>Oxalobacteraceae</taxon>
        <taxon>Telluria group</taxon>
        <taxon>Massilia</taxon>
    </lineage>
</organism>
<evidence type="ECO:0000313" key="2">
    <source>
        <dbReference type="Proteomes" id="UP000831532"/>
    </source>
</evidence>
<name>A0ABY4A5I0_9BURK</name>
<reference evidence="1 2" key="1">
    <citation type="submission" date="2020-10" db="EMBL/GenBank/DDBJ databases">
        <title>Genome analysis of Massilia species.</title>
        <authorList>
            <person name="Jung D.-H."/>
        </authorList>
    </citation>
    <scope>NUCLEOTIDE SEQUENCE [LARGE SCALE GENOMIC DNA]</scope>
    <source>
        <strain evidence="2">sipir</strain>
    </source>
</reference>
<keyword evidence="2" id="KW-1185">Reference proteome</keyword>
<proteinExistence type="predicted"/>
<accession>A0ABY4A5I0</accession>
<dbReference type="Proteomes" id="UP000831532">
    <property type="component" value="Chromosome"/>
</dbReference>
<gene>
    <name evidence="1" type="ORF">INH39_32680</name>
</gene>